<dbReference type="EMBL" id="JBHTLK010000005">
    <property type="protein sequence ID" value="MFD1145986.1"/>
    <property type="molecule type" value="Genomic_DNA"/>
</dbReference>
<proteinExistence type="predicted"/>
<feature type="region of interest" description="Disordered" evidence="1">
    <location>
        <begin position="1"/>
        <end position="56"/>
    </location>
</feature>
<dbReference type="RefSeq" id="WP_380719275.1">
    <property type="nucleotide sequence ID" value="NZ_JBHTLK010000005.1"/>
</dbReference>
<gene>
    <name evidence="2" type="ORF">ACFQ3T_02475</name>
</gene>
<comment type="caution">
    <text evidence="2">The sequence shown here is derived from an EMBL/GenBank/DDBJ whole genome shotgun (WGS) entry which is preliminary data.</text>
</comment>
<evidence type="ECO:0000313" key="3">
    <source>
        <dbReference type="Proteomes" id="UP001597168"/>
    </source>
</evidence>
<name>A0ABW3QLS2_9PSEU</name>
<sequence length="56" mass="6323">MDHPVEDDYDPDIPTPSVENDDLDERQGICGYPVDRTVPEFPEAQPLAPLRKEGDK</sequence>
<reference evidence="3" key="1">
    <citation type="journal article" date="2019" name="Int. J. Syst. Evol. Microbiol.">
        <title>The Global Catalogue of Microorganisms (GCM) 10K type strain sequencing project: providing services to taxonomists for standard genome sequencing and annotation.</title>
        <authorList>
            <consortium name="The Broad Institute Genomics Platform"/>
            <consortium name="The Broad Institute Genome Sequencing Center for Infectious Disease"/>
            <person name="Wu L."/>
            <person name="Ma J."/>
        </authorList>
    </citation>
    <scope>NUCLEOTIDE SEQUENCE [LARGE SCALE GENOMIC DNA]</scope>
    <source>
        <strain evidence="3">CCUG 60214</strain>
    </source>
</reference>
<protein>
    <submittedName>
        <fullName evidence="2">Uncharacterized protein</fullName>
    </submittedName>
</protein>
<organism evidence="2 3">
    <name type="scientific">Saccharothrix hoggarensis</name>
    <dbReference type="NCBI Taxonomy" id="913853"/>
    <lineage>
        <taxon>Bacteria</taxon>
        <taxon>Bacillati</taxon>
        <taxon>Actinomycetota</taxon>
        <taxon>Actinomycetes</taxon>
        <taxon>Pseudonocardiales</taxon>
        <taxon>Pseudonocardiaceae</taxon>
        <taxon>Saccharothrix</taxon>
    </lineage>
</organism>
<keyword evidence="3" id="KW-1185">Reference proteome</keyword>
<accession>A0ABW3QLS2</accession>
<evidence type="ECO:0000256" key="1">
    <source>
        <dbReference type="SAM" id="MobiDB-lite"/>
    </source>
</evidence>
<dbReference type="Proteomes" id="UP001597168">
    <property type="component" value="Unassembled WGS sequence"/>
</dbReference>
<evidence type="ECO:0000313" key="2">
    <source>
        <dbReference type="EMBL" id="MFD1145986.1"/>
    </source>
</evidence>